<evidence type="ECO:0000313" key="3">
    <source>
        <dbReference type="Proteomes" id="UP001595773"/>
    </source>
</evidence>
<name>A0ABV8R009_9MICC</name>
<accession>A0ABV8R009</accession>
<keyword evidence="1" id="KW-0472">Membrane</keyword>
<keyword evidence="1" id="KW-0812">Transmembrane</keyword>
<dbReference type="EMBL" id="JBHSCQ010000010">
    <property type="protein sequence ID" value="MFC4265767.1"/>
    <property type="molecule type" value="Genomic_DNA"/>
</dbReference>
<gene>
    <name evidence="2" type="ORF">ACFOW9_09165</name>
</gene>
<comment type="caution">
    <text evidence="2">The sequence shown here is derived from an EMBL/GenBank/DDBJ whole genome shotgun (WGS) entry which is preliminary data.</text>
</comment>
<proteinExistence type="predicted"/>
<dbReference type="RefSeq" id="WP_230067442.1">
    <property type="nucleotide sequence ID" value="NZ_BAABLL010000004.1"/>
</dbReference>
<dbReference type="Proteomes" id="UP001595773">
    <property type="component" value="Unassembled WGS sequence"/>
</dbReference>
<sequence length="166" mass="18048">MLVRTSAAPGDFYAPVSYSIWWPILGTALILLCLGWVGWVWLSTRASNHADIPGFIPSRTRDTIQRKYLALIDSVQDGYDAGRLGERESHRELSAAVRSFVFEMTGIKAANMTLAELRQRQLPLVAEAVAGFYPGEFAPNISSGPDGQAYVGASANAARTVVATWS</sequence>
<keyword evidence="1" id="KW-1133">Transmembrane helix</keyword>
<feature type="transmembrane region" description="Helical" evidence="1">
    <location>
        <begin position="20"/>
        <end position="42"/>
    </location>
</feature>
<evidence type="ECO:0000256" key="1">
    <source>
        <dbReference type="SAM" id="Phobius"/>
    </source>
</evidence>
<protein>
    <submittedName>
        <fullName evidence="2">Uncharacterized protein</fullName>
    </submittedName>
</protein>
<evidence type="ECO:0000313" key="2">
    <source>
        <dbReference type="EMBL" id="MFC4265767.1"/>
    </source>
</evidence>
<reference evidence="3" key="1">
    <citation type="journal article" date="2019" name="Int. J. Syst. Evol. Microbiol.">
        <title>The Global Catalogue of Microorganisms (GCM) 10K type strain sequencing project: providing services to taxonomists for standard genome sequencing and annotation.</title>
        <authorList>
            <consortium name="The Broad Institute Genomics Platform"/>
            <consortium name="The Broad Institute Genome Sequencing Center for Infectious Disease"/>
            <person name="Wu L."/>
            <person name="Ma J."/>
        </authorList>
    </citation>
    <scope>NUCLEOTIDE SEQUENCE [LARGE SCALE GENOMIC DNA]</scope>
    <source>
        <strain evidence="3">CGMCC 1.10698</strain>
    </source>
</reference>
<organism evidence="2 3">
    <name type="scientific">Arthrobacter cryoconiti</name>
    <dbReference type="NCBI Taxonomy" id="748907"/>
    <lineage>
        <taxon>Bacteria</taxon>
        <taxon>Bacillati</taxon>
        <taxon>Actinomycetota</taxon>
        <taxon>Actinomycetes</taxon>
        <taxon>Micrococcales</taxon>
        <taxon>Micrococcaceae</taxon>
        <taxon>Arthrobacter</taxon>
    </lineage>
</organism>
<keyword evidence="3" id="KW-1185">Reference proteome</keyword>